<proteinExistence type="predicted"/>
<reference evidence="17 18" key="1">
    <citation type="journal article" date="2021" name="Nat. Plants">
        <title>The Taxus genome provides insights into paclitaxel biosynthesis.</title>
        <authorList>
            <person name="Xiong X."/>
            <person name="Gou J."/>
            <person name="Liao Q."/>
            <person name="Li Y."/>
            <person name="Zhou Q."/>
            <person name="Bi G."/>
            <person name="Li C."/>
            <person name="Du R."/>
            <person name="Wang X."/>
            <person name="Sun T."/>
            <person name="Guo L."/>
            <person name="Liang H."/>
            <person name="Lu P."/>
            <person name="Wu Y."/>
            <person name="Zhang Z."/>
            <person name="Ro D.K."/>
            <person name="Shang Y."/>
            <person name="Huang S."/>
            <person name="Yan J."/>
        </authorList>
    </citation>
    <scope>NUCLEOTIDE SEQUENCE [LARGE SCALE GENOMIC DNA]</scope>
    <source>
        <strain evidence="17">Ta-2019</strain>
    </source>
</reference>
<sequence length="561" mass="62238">MTMDLTRFVLIAMIIFSGLHISTISQLQVFVSTSPNKEEERGPLLNSREAYRILDTQTPTQNGDVLAIHDIAKNINVPDDWSQADPCSQQVYGIICNQENPTRVIVVNLTGFGLNGIIPASIGNLTALTQLLLGSNNFWGPIPDLSSLKNLTTLQLQNNQLTGDIPTSLEELPLLNQLFLQNNRLDATIPSGLIKLCLEGPDFCTIKPQKSPVHRKTKKLITIGVLIGCSVLFIVVLVFSLIKVWRHTHKSRQQITHTSLILEETHLSTREEDDNKHYRLPVEYTEEEIVSGTNNYADIIGSGGFGDVFKGELSGYVVAVKKISINSHQGLPEFKNELALLSRIHHKNLVKLIGYCRQPTILALVYKYMSGGALKDHLSGKMQNPLDWLTRLNIALQTAEGILYLHRDCSPPIIHRDIKSSNILLDANLSAKVADFGLSRLLEFSKSYTDTNVKGTAGYMDPEYFQTATLTEKSDVYSFGVVLLEIISGVSPKTNIVQTAPVLISSHKLKDLIDSSLEGKYNEASAWKIARIACKCVEKESKNRPNMRVVAQELETAVKLA</sequence>
<dbReference type="InterPro" id="IPR000719">
    <property type="entry name" value="Prot_kinase_dom"/>
</dbReference>
<keyword evidence="9" id="KW-0418">Kinase</keyword>
<feature type="domain" description="Protein kinase" evidence="16">
    <location>
        <begin position="294"/>
        <end position="558"/>
    </location>
</feature>
<evidence type="ECO:0000256" key="7">
    <source>
        <dbReference type="ARBA" id="ARBA00022737"/>
    </source>
</evidence>
<dbReference type="PROSITE" id="PS51450">
    <property type="entry name" value="LRR"/>
    <property type="match status" value="1"/>
</dbReference>
<dbReference type="InterPro" id="IPR008271">
    <property type="entry name" value="Ser/Thr_kinase_AS"/>
</dbReference>
<evidence type="ECO:0000256" key="5">
    <source>
        <dbReference type="ARBA" id="ARBA00022692"/>
    </source>
</evidence>
<keyword evidence="2" id="KW-0723">Serine/threonine-protein kinase</keyword>
<keyword evidence="13" id="KW-0675">Receptor</keyword>
<dbReference type="OMA" id="KIARIAC"/>
<keyword evidence="5 15" id="KW-0812">Transmembrane</keyword>
<keyword evidence="18" id="KW-1185">Reference proteome</keyword>
<dbReference type="InterPro" id="IPR001611">
    <property type="entry name" value="Leu-rich_rpt"/>
</dbReference>
<keyword evidence="8 14" id="KW-0547">Nucleotide-binding</keyword>
<dbReference type="GO" id="GO:0005524">
    <property type="term" value="F:ATP binding"/>
    <property type="evidence" value="ECO:0007669"/>
    <property type="project" value="UniProtKB-UniRule"/>
</dbReference>
<dbReference type="Pfam" id="PF07714">
    <property type="entry name" value="PK_Tyr_Ser-Thr"/>
    <property type="match status" value="1"/>
</dbReference>
<organism evidence="17 18">
    <name type="scientific">Taxus chinensis</name>
    <name type="common">Chinese yew</name>
    <name type="synonym">Taxus wallichiana var. chinensis</name>
    <dbReference type="NCBI Taxonomy" id="29808"/>
    <lineage>
        <taxon>Eukaryota</taxon>
        <taxon>Viridiplantae</taxon>
        <taxon>Streptophyta</taxon>
        <taxon>Embryophyta</taxon>
        <taxon>Tracheophyta</taxon>
        <taxon>Spermatophyta</taxon>
        <taxon>Pinopsida</taxon>
        <taxon>Pinidae</taxon>
        <taxon>Conifers II</taxon>
        <taxon>Cupressales</taxon>
        <taxon>Taxaceae</taxon>
        <taxon>Taxus</taxon>
    </lineage>
</organism>
<dbReference type="PANTHER" id="PTHR45631">
    <property type="entry name" value="OS07G0107800 PROTEIN-RELATED"/>
    <property type="match status" value="1"/>
</dbReference>
<dbReference type="AlphaFoldDB" id="A0AA38FVA8"/>
<dbReference type="InterPro" id="IPR001245">
    <property type="entry name" value="Ser-Thr/Tyr_kinase_cat_dom"/>
</dbReference>
<dbReference type="Pfam" id="PF00560">
    <property type="entry name" value="LRR_1"/>
    <property type="match status" value="1"/>
</dbReference>
<keyword evidence="6" id="KW-0732">Signal</keyword>
<dbReference type="Gene3D" id="3.80.10.10">
    <property type="entry name" value="Ribonuclease Inhibitor"/>
    <property type="match status" value="1"/>
</dbReference>
<evidence type="ECO:0000259" key="16">
    <source>
        <dbReference type="PROSITE" id="PS50011"/>
    </source>
</evidence>
<name>A0AA38FVA8_TAXCH</name>
<dbReference type="PROSITE" id="PS00108">
    <property type="entry name" value="PROTEIN_KINASE_ST"/>
    <property type="match status" value="1"/>
</dbReference>
<evidence type="ECO:0000256" key="14">
    <source>
        <dbReference type="PROSITE-ProRule" id="PRU10141"/>
    </source>
</evidence>
<evidence type="ECO:0000256" key="15">
    <source>
        <dbReference type="SAM" id="Phobius"/>
    </source>
</evidence>
<dbReference type="SMART" id="SM00220">
    <property type="entry name" value="S_TKc"/>
    <property type="match status" value="1"/>
</dbReference>
<evidence type="ECO:0000256" key="8">
    <source>
        <dbReference type="ARBA" id="ARBA00022741"/>
    </source>
</evidence>
<dbReference type="PANTHER" id="PTHR45631:SF3">
    <property type="entry name" value="OS05G0393100 PROTEIN"/>
    <property type="match status" value="1"/>
</dbReference>
<evidence type="ECO:0000256" key="1">
    <source>
        <dbReference type="ARBA" id="ARBA00004167"/>
    </source>
</evidence>
<dbReference type="InterPro" id="IPR017441">
    <property type="entry name" value="Protein_kinase_ATP_BS"/>
</dbReference>
<evidence type="ECO:0000256" key="4">
    <source>
        <dbReference type="ARBA" id="ARBA00022679"/>
    </source>
</evidence>
<evidence type="ECO:0000256" key="6">
    <source>
        <dbReference type="ARBA" id="ARBA00022729"/>
    </source>
</evidence>
<feature type="binding site" evidence="14">
    <location>
        <position position="322"/>
    </location>
    <ligand>
        <name>ATP</name>
        <dbReference type="ChEBI" id="CHEBI:30616"/>
    </ligand>
</feature>
<evidence type="ECO:0000256" key="3">
    <source>
        <dbReference type="ARBA" id="ARBA00022614"/>
    </source>
</evidence>
<dbReference type="Gene3D" id="3.30.200.20">
    <property type="entry name" value="Phosphorylase Kinase, domain 1"/>
    <property type="match status" value="1"/>
</dbReference>
<evidence type="ECO:0000256" key="13">
    <source>
        <dbReference type="ARBA" id="ARBA00023170"/>
    </source>
</evidence>
<dbReference type="Gene3D" id="1.10.510.10">
    <property type="entry name" value="Transferase(Phosphotransferase) domain 1"/>
    <property type="match status" value="1"/>
</dbReference>
<feature type="non-terminal residue" evidence="17">
    <location>
        <position position="561"/>
    </location>
</feature>
<gene>
    <name evidence="17" type="ORF">KI387_025770</name>
</gene>
<keyword evidence="7" id="KW-0677">Repeat</keyword>
<dbReference type="Proteomes" id="UP000824469">
    <property type="component" value="Unassembled WGS sequence"/>
</dbReference>
<dbReference type="InterPro" id="IPR032675">
    <property type="entry name" value="LRR_dom_sf"/>
</dbReference>
<evidence type="ECO:0000256" key="12">
    <source>
        <dbReference type="ARBA" id="ARBA00023136"/>
    </source>
</evidence>
<dbReference type="GO" id="GO:0004674">
    <property type="term" value="F:protein serine/threonine kinase activity"/>
    <property type="evidence" value="ECO:0007669"/>
    <property type="project" value="UniProtKB-KW"/>
</dbReference>
<evidence type="ECO:0000256" key="2">
    <source>
        <dbReference type="ARBA" id="ARBA00022527"/>
    </source>
</evidence>
<dbReference type="InterPro" id="IPR011009">
    <property type="entry name" value="Kinase-like_dom_sf"/>
</dbReference>
<evidence type="ECO:0000256" key="10">
    <source>
        <dbReference type="ARBA" id="ARBA00022840"/>
    </source>
</evidence>
<dbReference type="SUPFAM" id="SSF52058">
    <property type="entry name" value="L domain-like"/>
    <property type="match status" value="1"/>
</dbReference>
<evidence type="ECO:0000256" key="11">
    <source>
        <dbReference type="ARBA" id="ARBA00022989"/>
    </source>
</evidence>
<dbReference type="FunFam" id="1.10.510.10:FF:000146">
    <property type="entry name" value="LRR receptor-like serine/threonine-protein kinase IOS1"/>
    <property type="match status" value="1"/>
</dbReference>
<keyword evidence="10 14" id="KW-0067">ATP-binding</keyword>
<comment type="subcellular location">
    <subcellularLocation>
        <location evidence="1">Membrane</location>
        <topology evidence="1">Single-pass membrane protein</topology>
    </subcellularLocation>
</comment>
<dbReference type="FunFam" id="3.80.10.10:FF:000129">
    <property type="entry name" value="Leucine-rich repeat receptor-like kinase"/>
    <property type="match status" value="1"/>
</dbReference>
<keyword evidence="11 15" id="KW-1133">Transmembrane helix</keyword>
<accession>A0AA38FVA8</accession>
<comment type="caution">
    <text evidence="17">The sequence shown here is derived from an EMBL/GenBank/DDBJ whole genome shotgun (WGS) entry which is preliminary data.</text>
</comment>
<evidence type="ECO:0000256" key="9">
    <source>
        <dbReference type="ARBA" id="ARBA00022777"/>
    </source>
</evidence>
<dbReference type="EMBL" id="JAHRHJ020000006">
    <property type="protein sequence ID" value="KAH9310735.1"/>
    <property type="molecule type" value="Genomic_DNA"/>
</dbReference>
<keyword evidence="3" id="KW-0433">Leucine-rich repeat</keyword>
<feature type="transmembrane region" description="Helical" evidence="15">
    <location>
        <begin position="220"/>
        <end position="242"/>
    </location>
</feature>
<protein>
    <recommendedName>
        <fullName evidence="16">Protein kinase domain-containing protein</fullName>
    </recommendedName>
</protein>
<dbReference type="PROSITE" id="PS50011">
    <property type="entry name" value="PROTEIN_KINASE_DOM"/>
    <property type="match status" value="1"/>
</dbReference>
<dbReference type="SUPFAM" id="SSF56112">
    <property type="entry name" value="Protein kinase-like (PK-like)"/>
    <property type="match status" value="1"/>
</dbReference>
<evidence type="ECO:0000313" key="18">
    <source>
        <dbReference type="Proteomes" id="UP000824469"/>
    </source>
</evidence>
<dbReference type="GO" id="GO:0016020">
    <property type="term" value="C:membrane"/>
    <property type="evidence" value="ECO:0007669"/>
    <property type="project" value="UniProtKB-SubCell"/>
</dbReference>
<dbReference type="PROSITE" id="PS00107">
    <property type="entry name" value="PROTEIN_KINASE_ATP"/>
    <property type="match status" value="1"/>
</dbReference>
<evidence type="ECO:0000313" key="17">
    <source>
        <dbReference type="EMBL" id="KAH9310735.1"/>
    </source>
</evidence>
<keyword evidence="4" id="KW-0808">Transferase</keyword>
<dbReference type="CDD" id="cd14066">
    <property type="entry name" value="STKc_IRAK"/>
    <property type="match status" value="1"/>
</dbReference>
<keyword evidence="12 15" id="KW-0472">Membrane</keyword>